<dbReference type="FunFam" id="1.10.10.60:FF:000036">
    <property type="entry name" value="Two-component system response regulator"/>
    <property type="match status" value="1"/>
</dbReference>
<evidence type="ECO:0000256" key="2">
    <source>
        <dbReference type="ARBA" id="ARBA00023012"/>
    </source>
</evidence>
<dbReference type="InterPro" id="IPR011006">
    <property type="entry name" value="CheY-like_superfamily"/>
</dbReference>
<dbReference type="PROSITE" id="PS50110">
    <property type="entry name" value="RESPONSE_REGULATORY"/>
    <property type="match status" value="1"/>
</dbReference>
<proteinExistence type="predicted"/>
<evidence type="ECO:0000313" key="3">
    <source>
        <dbReference type="EMBL" id="EGG30906.1"/>
    </source>
</evidence>
<protein>
    <submittedName>
        <fullName evidence="3">Dna binding response regulator PrrA (RegA)</fullName>
    </submittedName>
</protein>
<dbReference type="Gene3D" id="1.10.10.60">
    <property type="entry name" value="Homeodomain-like"/>
    <property type="match status" value="1"/>
</dbReference>
<sequence length="175" mass="19540">MQRVLIIDDDRTFAETAQRAFEREGFEATFECSADSALSKALTWRPEFVLLDLNLGETSGLTLLPKLIETLGPNAKIVILTGYSSIATAVEATRLGAHDYLCKPTKLRDIVACFTGKKPSETKIPDQPPSVERVKWEHIQRVLQEHDGNISATARALSMHRRTLQRILAKKPVAR</sequence>
<dbReference type="SUPFAM" id="SSF52172">
    <property type="entry name" value="CheY-like"/>
    <property type="match status" value="1"/>
</dbReference>
<dbReference type="SMART" id="SM00448">
    <property type="entry name" value="REC"/>
    <property type="match status" value="1"/>
</dbReference>
<dbReference type="Gene3D" id="3.40.50.2300">
    <property type="match status" value="1"/>
</dbReference>
<dbReference type="CDD" id="cd17563">
    <property type="entry name" value="REC_RegA-like"/>
    <property type="match status" value="1"/>
</dbReference>
<dbReference type="InterPro" id="IPR001789">
    <property type="entry name" value="Sig_transdc_resp-reg_receiver"/>
</dbReference>
<evidence type="ECO:0000256" key="1">
    <source>
        <dbReference type="ARBA" id="ARBA00022553"/>
    </source>
</evidence>
<dbReference type="EMBL" id="AEIG01000003">
    <property type="protein sequence ID" value="EGG30906.1"/>
    <property type="molecule type" value="Genomic_DNA"/>
</dbReference>
<dbReference type="AlphaFoldDB" id="F3KYH1"/>
<dbReference type="InterPro" id="IPR050595">
    <property type="entry name" value="Bact_response_regulator"/>
</dbReference>
<dbReference type="STRING" id="2518989.IMCC3088_1566"/>
<comment type="caution">
    <text evidence="3">The sequence shown here is derived from an EMBL/GenBank/DDBJ whole genome shotgun (WGS) entry which is preliminary data.</text>
</comment>
<reference evidence="3 4" key="1">
    <citation type="journal article" date="2011" name="J. Bacteriol.">
        <title>Genome sequence of strain IMCC3088, a proteorhodopsin-containing marine bacterium belonging to the OM60/NOR5 clade.</title>
        <authorList>
            <person name="Jang Y."/>
            <person name="Oh H.M."/>
            <person name="Kang I."/>
            <person name="Lee K."/>
            <person name="Yang S.J."/>
            <person name="Cho J.C."/>
        </authorList>
    </citation>
    <scope>NUCLEOTIDE SEQUENCE [LARGE SCALE GENOMIC DNA]</scope>
    <source>
        <strain evidence="3 4">IMCC3088</strain>
    </source>
</reference>
<name>F3KYH1_9GAMM</name>
<dbReference type="PANTHER" id="PTHR44591:SF14">
    <property type="entry name" value="PROTEIN PILG"/>
    <property type="match status" value="1"/>
</dbReference>
<dbReference type="InterPro" id="IPR002197">
    <property type="entry name" value="HTH_Fis"/>
</dbReference>
<evidence type="ECO:0000313" key="4">
    <source>
        <dbReference type="Proteomes" id="UP000005615"/>
    </source>
</evidence>
<dbReference type="Pfam" id="PF02954">
    <property type="entry name" value="HTH_8"/>
    <property type="match status" value="1"/>
</dbReference>
<dbReference type="RefSeq" id="WP_009574449.1">
    <property type="nucleotide sequence ID" value="NZ_AEIG01000003.1"/>
</dbReference>
<dbReference type="GO" id="GO:0000160">
    <property type="term" value="P:phosphorelay signal transduction system"/>
    <property type="evidence" value="ECO:0007669"/>
    <property type="project" value="UniProtKB-KW"/>
</dbReference>
<dbReference type="PANTHER" id="PTHR44591">
    <property type="entry name" value="STRESS RESPONSE REGULATOR PROTEIN 1"/>
    <property type="match status" value="1"/>
</dbReference>
<dbReference type="Pfam" id="PF00072">
    <property type="entry name" value="Response_reg"/>
    <property type="match status" value="1"/>
</dbReference>
<dbReference type="GO" id="GO:0043565">
    <property type="term" value="F:sequence-specific DNA binding"/>
    <property type="evidence" value="ECO:0007669"/>
    <property type="project" value="InterPro"/>
</dbReference>
<organism evidence="3 4">
    <name type="scientific">Aequoribacter fuscus</name>
    <dbReference type="NCBI Taxonomy" id="2518989"/>
    <lineage>
        <taxon>Bacteria</taxon>
        <taxon>Pseudomonadati</taxon>
        <taxon>Pseudomonadota</taxon>
        <taxon>Gammaproteobacteria</taxon>
        <taxon>Cellvibrionales</taxon>
        <taxon>Halieaceae</taxon>
        <taxon>Aequoribacter</taxon>
    </lineage>
</organism>
<dbReference type="OrthoDB" id="9802426at2"/>
<keyword evidence="2" id="KW-0902">Two-component regulatory system</keyword>
<dbReference type="eggNOG" id="COG4567">
    <property type="taxonomic scope" value="Bacteria"/>
</dbReference>
<keyword evidence="1" id="KW-0597">Phosphoprotein</keyword>
<keyword evidence="4" id="KW-1185">Reference proteome</keyword>
<dbReference type="Proteomes" id="UP000005615">
    <property type="component" value="Unassembled WGS sequence"/>
</dbReference>
<accession>F3KYH1</accession>
<gene>
    <name evidence="3" type="ORF">IMCC3088_1566</name>
</gene>